<protein>
    <submittedName>
        <fullName evidence="2">DUF1127 domain-containing protein</fullName>
    </submittedName>
</protein>
<dbReference type="Pfam" id="PF06568">
    <property type="entry name" value="YjiS-like"/>
    <property type="match status" value="1"/>
</dbReference>
<sequence>MASAIETISRRQSSSVLHGERLSGFSGFCRRVTVMMTSSTTWLGQALERRRSRLALLEMTDEQLKDIGVTRSDAYREGTRSFFD</sequence>
<gene>
    <name evidence="2" type="ORF">L4923_09630</name>
</gene>
<accession>A0ABS9QCY2</accession>
<evidence type="ECO:0000313" key="2">
    <source>
        <dbReference type="EMBL" id="MCG7505280.1"/>
    </source>
</evidence>
<name>A0ABS9QCY2_9HYPH</name>
<comment type="caution">
    <text evidence="2">The sequence shown here is derived from an EMBL/GenBank/DDBJ whole genome shotgun (WGS) entry which is preliminary data.</text>
</comment>
<feature type="domain" description="YjiS-like" evidence="1">
    <location>
        <begin position="42"/>
        <end position="75"/>
    </location>
</feature>
<dbReference type="EMBL" id="JAKREW010000006">
    <property type="protein sequence ID" value="MCG7505280.1"/>
    <property type="molecule type" value="Genomic_DNA"/>
</dbReference>
<reference evidence="2 3" key="1">
    <citation type="submission" date="2022-02" db="EMBL/GenBank/DDBJ databases">
        <title>Draft genome sequence of Mezorhizobium retamae strain IRAMC:0171 isolated from Retama raetam nodules.</title>
        <authorList>
            <person name="Bengaied R."/>
            <person name="Sbissi I."/>
            <person name="Huber K."/>
            <person name="Ghodbane F."/>
            <person name="Nouioui I."/>
            <person name="Tarhouni M."/>
            <person name="Gtari M."/>
        </authorList>
    </citation>
    <scope>NUCLEOTIDE SEQUENCE [LARGE SCALE GENOMIC DNA]</scope>
    <source>
        <strain evidence="2 3">IRAMC:0171</strain>
    </source>
</reference>
<dbReference type="Proteomes" id="UP001201701">
    <property type="component" value="Unassembled WGS sequence"/>
</dbReference>
<evidence type="ECO:0000259" key="1">
    <source>
        <dbReference type="Pfam" id="PF06568"/>
    </source>
</evidence>
<keyword evidence="3" id="KW-1185">Reference proteome</keyword>
<proteinExistence type="predicted"/>
<dbReference type="InterPro" id="IPR009506">
    <property type="entry name" value="YjiS-like"/>
</dbReference>
<organism evidence="2 3">
    <name type="scientific">Mesorhizobium retamae</name>
    <dbReference type="NCBI Taxonomy" id="2912854"/>
    <lineage>
        <taxon>Bacteria</taxon>
        <taxon>Pseudomonadati</taxon>
        <taxon>Pseudomonadota</taxon>
        <taxon>Alphaproteobacteria</taxon>
        <taxon>Hyphomicrobiales</taxon>
        <taxon>Phyllobacteriaceae</taxon>
        <taxon>Mesorhizobium</taxon>
    </lineage>
</organism>
<evidence type="ECO:0000313" key="3">
    <source>
        <dbReference type="Proteomes" id="UP001201701"/>
    </source>
</evidence>